<evidence type="ECO:0000256" key="1">
    <source>
        <dbReference type="SAM" id="Phobius"/>
    </source>
</evidence>
<protein>
    <submittedName>
        <fullName evidence="2">Uncharacterized protein</fullName>
    </submittedName>
</protein>
<dbReference type="Proteomes" id="UP001252875">
    <property type="component" value="Unassembled WGS sequence"/>
</dbReference>
<evidence type="ECO:0000313" key="2">
    <source>
        <dbReference type="EMBL" id="MDT2600609.1"/>
    </source>
</evidence>
<evidence type="ECO:0000313" key="3">
    <source>
        <dbReference type="Proteomes" id="UP001252875"/>
    </source>
</evidence>
<keyword evidence="1" id="KW-1133">Transmembrane helix</keyword>
<sequence length="257" mass="29273">MFILGVVSAGFVLVAIFLTVLRLIFDRRFTAIQQEPDQTVLFRRKVNYLRKIEQARHTRYLLLSSLVLGLALLLFLSAFLMLANDHQKMVTQTHQMKERLTRIEKQQKQLIASLPLKNYPENGIGLKGEDWERVTAENSKPELKKELETTIAQKTTPYFGSSDTSVSFTVPNAMTLQLKGQMADSTSQETIKKNIDAFAKEAEGLLELTEIHVRMVTSVDTHKKVVYSVNYSREKSEDAFNKKNDFEQNLKNDGGKG</sequence>
<keyword evidence="1" id="KW-0472">Membrane</keyword>
<keyword evidence="3" id="KW-1185">Reference proteome</keyword>
<organism evidence="2 3">
    <name type="scientific">Enterococcus hulanensis</name>
    <dbReference type="NCBI Taxonomy" id="2559929"/>
    <lineage>
        <taxon>Bacteria</taxon>
        <taxon>Bacillati</taxon>
        <taxon>Bacillota</taxon>
        <taxon>Bacilli</taxon>
        <taxon>Lactobacillales</taxon>
        <taxon>Enterococcaceae</taxon>
        <taxon>Enterococcus</taxon>
    </lineage>
</organism>
<dbReference type="EMBL" id="JARPYI010000006">
    <property type="protein sequence ID" value="MDT2600609.1"/>
    <property type="molecule type" value="Genomic_DNA"/>
</dbReference>
<reference evidence="2 3" key="1">
    <citation type="submission" date="2023-03" db="EMBL/GenBank/DDBJ databases">
        <authorList>
            <person name="Shen W."/>
            <person name="Cai J."/>
        </authorList>
    </citation>
    <scope>NUCLEOTIDE SEQUENCE [LARGE SCALE GENOMIC DNA]</scope>
    <source>
        <strain evidence="2 3">D6-4</strain>
    </source>
</reference>
<accession>A0ABU3F0E9</accession>
<comment type="caution">
    <text evidence="2">The sequence shown here is derived from an EMBL/GenBank/DDBJ whole genome shotgun (WGS) entry which is preliminary data.</text>
</comment>
<feature type="transmembrane region" description="Helical" evidence="1">
    <location>
        <begin position="60"/>
        <end position="83"/>
    </location>
</feature>
<feature type="transmembrane region" description="Helical" evidence="1">
    <location>
        <begin position="6"/>
        <end position="25"/>
    </location>
</feature>
<gene>
    <name evidence="2" type="ORF">P7D85_12545</name>
</gene>
<proteinExistence type="predicted"/>
<keyword evidence="1" id="KW-0812">Transmembrane</keyword>
<name>A0ABU3F0E9_9ENTE</name>
<dbReference type="RefSeq" id="WP_311822787.1">
    <property type="nucleotide sequence ID" value="NZ_JARPYF010000006.1"/>
</dbReference>